<feature type="domain" description="Major facilitator superfamily (MFS) profile" evidence="6">
    <location>
        <begin position="27"/>
        <end position="405"/>
    </location>
</feature>
<evidence type="ECO:0000256" key="2">
    <source>
        <dbReference type="ARBA" id="ARBA00022692"/>
    </source>
</evidence>
<dbReference type="KEGG" id="lck:HN018_07615"/>
<feature type="transmembrane region" description="Helical" evidence="5">
    <location>
        <begin position="179"/>
        <end position="200"/>
    </location>
</feature>
<accession>A0A6M8HW83</accession>
<organism evidence="7 8">
    <name type="scientific">Lichenicola cladoniae</name>
    <dbReference type="NCBI Taxonomy" id="1484109"/>
    <lineage>
        <taxon>Bacteria</taxon>
        <taxon>Pseudomonadati</taxon>
        <taxon>Pseudomonadota</taxon>
        <taxon>Alphaproteobacteria</taxon>
        <taxon>Acetobacterales</taxon>
        <taxon>Acetobacteraceae</taxon>
        <taxon>Lichenicola</taxon>
    </lineage>
</organism>
<dbReference type="GO" id="GO:0046943">
    <property type="term" value="F:carboxylic acid transmembrane transporter activity"/>
    <property type="evidence" value="ECO:0007669"/>
    <property type="project" value="TreeGrafter"/>
</dbReference>
<feature type="transmembrane region" description="Helical" evidence="5">
    <location>
        <begin position="320"/>
        <end position="343"/>
    </location>
</feature>
<reference evidence="7 8" key="1">
    <citation type="journal article" date="2014" name="World J. Microbiol. Biotechnol.">
        <title>Biodiversity and physiological characteristics of Antarctic and Arctic lichens-associated bacteria.</title>
        <authorList>
            <person name="Lee Y.M."/>
            <person name="Kim E.H."/>
            <person name="Lee H.K."/>
            <person name="Hong S.G."/>
        </authorList>
    </citation>
    <scope>NUCLEOTIDE SEQUENCE [LARGE SCALE GENOMIC DNA]</scope>
    <source>
        <strain evidence="7 8">PAMC 26569</strain>
    </source>
</reference>
<name>A0A6M8HW83_9PROT</name>
<dbReference type="PROSITE" id="PS00217">
    <property type="entry name" value="SUGAR_TRANSPORT_2"/>
    <property type="match status" value="1"/>
</dbReference>
<dbReference type="InterPro" id="IPR005829">
    <property type="entry name" value="Sugar_transporter_CS"/>
</dbReference>
<dbReference type="AlphaFoldDB" id="A0A6M8HW83"/>
<feature type="transmembrane region" description="Helical" evidence="5">
    <location>
        <begin position="230"/>
        <end position="249"/>
    </location>
</feature>
<dbReference type="GO" id="GO:0005886">
    <property type="term" value="C:plasma membrane"/>
    <property type="evidence" value="ECO:0007669"/>
    <property type="project" value="TreeGrafter"/>
</dbReference>
<evidence type="ECO:0000259" key="6">
    <source>
        <dbReference type="PROSITE" id="PS50850"/>
    </source>
</evidence>
<evidence type="ECO:0000313" key="7">
    <source>
        <dbReference type="EMBL" id="QKE92506.1"/>
    </source>
</evidence>
<feature type="transmembrane region" description="Helical" evidence="5">
    <location>
        <begin position="55"/>
        <end position="72"/>
    </location>
</feature>
<feature type="transmembrane region" description="Helical" evidence="5">
    <location>
        <begin position="383"/>
        <end position="403"/>
    </location>
</feature>
<proteinExistence type="predicted"/>
<feature type="transmembrane region" description="Helical" evidence="5">
    <location>
        <begin position="92"/>
        <end position="112"/>
    </location>
</feature>
<dbReference type="Gene3D" id="1.20.1250.20">
    <property type="entry name" value="MFS general substrate transporter like domains"/>
    <property type="match status" value="2"/>
</dbReference>
<evidence type="ECO:0000313" key="8">
    <source>
        <dbReference type="Proteomes" id="UP000500767"/>
    </source>
</evidence>
<feature type="transmembrane region" description="Helical" evidence="5">
    <location>
        <begin position="292"/>
        <end position="314"/>
    </location>
</feature>
<dbReference type="SUPFAM" id="SSF103473">
    <property type="entry name" value="MFS general substrate transporter"/>
    <property type="match status" value="1"/>
</dbReference>
<dbReference type="Proteomes" id="UP000500767">
    <property type="component" value="Chromosome"/>
</dbReference>
<feature type="transmembrane region" description="Helical" evidence="5">
    <location>
        <begin position="355"/>
        <end position="377"/>
    </location>
</feature>
<keyword evidence="8" id="KW-1185">Reference proteome</keyword>
<protein>
    <submittedName>
        <fullName evidence="7">MFS transporter</fullName>
    </submittedName>
</protein>
<sequence>MTQASDHASGPGGEPGALRQLLPYWRVTLAAFLGWFLDAFDQVVLLLALPDIGKSLGASLTGMGLVITAQSIGRLIGNTSWGWLADRYGRKLTFMIGVIWFAVFSGVSGLAWSYTAMVVIQLLFGIGFGGEWTASASLLMESVPPKTRPMASAIMMSGYEFGFFAAAGAQALILPHYGWRVLFFIDIVPALLAIFIRIGVPESPVWLRMREKSRQAPTAAPRPKFRFGPAAIQALLFMLFLQFQNAAIYSFYPSFLRDVHGFTPAMVFPAVAAYCLGSIVGKPVCGWAATRFGGRITLVVYLVLTVLDIVPFLSGGSTGVLLAAACGMGFFGNSVFALVPHYLSQRFRSENRSFGMGISYAVASLGQGVASFVVPWGGGMIGLARSIELCVVGGSVLVALVAARQPAVLPGAHMEGDPEP</sequence>
<dbReference type="InterPro" id="IPR011701">
    <property type="entry name" value="MFS"/>
</dbReference>
<evidence type="ECO:0000256" key="3">
    <source>
        <dbReference type="ARBA" id="ARBA00022989"/>
    </source>
</evidence>
<evidence type="ECO:0000256" key="1">
    <source>
        <dbReference type="ARBA" id="ARBA00004141"/>
    </source>
</evidence>
<evidence type="ECO:0000256" key="4">
    <source>
        <dbReference type="ARBA" id="ARBA00023136"/>
    </source>
</evidence>
<dbReference type="EMBL" id="CP053708">
    <property type="protein sequence ID" value="QKE92506.1"/>
    <property type="molecule type" value="Genomic_DNA"/>
</dbReference>
<keyword evidence="2 5" id="KW-0812">Transmembrane</keyword>
<dbReference type="PROSITE" id="PS50850">
    <property type="entry name" value="MFS"/>
    <property type="match status" value="1"/>
</dbReference>
<comment type="subcellular location">
    <subcellularLocation>
        <location evidence="1">Membrane</location>
        <topology evidence="1">Multi-pass membrane protein</topology>
    </subcellularLocation>
</comment>
<gene>
    <name evidence="7" type="ORF">HN018_07615</name>
</gene>
<feature type="transmembrane region" description="Helical" evidence="5">
    <location>
        <begin position="27"/>
        <end position="49"/>
    </location>
</feature>
<keyword evidence="4 5" id="KW-0472">Membrane</keyword>
<feature type="transmembrane region" description="Helical" evidence="5">
    <location>
        <begin position="151"/>
        <end position="173"/>
    </location>
</feature>
<evidence type="ECO:0000256" key="5">
    <source>
        <dbReference type="SAM" id="Phobius"/>
    </source>
</evidence>
<dbReference type="InterPro" id="IPR020846">
    <property type="entry name" value="MFS_dom"/>
</dbReference>
<keyword evidence="3 5" id="KW-1133">Transmembrane helix</keyword>
<dbReference type="PANTHER" id="PTHR23508:SF10">
    <property type="entry name" value="CARBOXYLIC ACID TRANSPORTER PROTEIN HOMOLOG"/>
    <property type="match status" value="1"/>
</dbReference>
<feature type="transmembrane region" description="Helical" evidence="5">
    <location>
        <begin position="261"/>
        <end position="280"/>
    </location>
</feature>
<dbReference type="InterPro" id="IPR036259">
    <property type="entry name" value="MFS_trans_sf"/>
</dbReference>
<dbReference type="PANTHER" id="PTHR23508">
    <property type="entry name" value="CARBOXYLIC ACID TRANSPORTER PROTEIN HOMOLOG"/>
    <property type="match status" value="1"/>
</dbReference>
<dbReference type="Pfam" id="PF07690">
    <property type="entry name" value="MFS_1"/>
    <property type="match status" value="2"/>
</dbReference>